<keyword evidence="1" id="KW-1185">Reference proteome</keyword>
<dbReference type="Proteomes" id="UP000095283">
    <property type="component" value="Unplaced"/>
</dbReference>
<evidence type="ECO:0000313" key="1">
    <source>
        <dbReference type="Proteomes" id="UP000095283"/>
    </source>
</evidence>
<dbReference type="AlphaFoldDB" id="A0A1I7WGS9"/>
<name>A0A1I7WGS9_HETBA</name>
<sequence>MNCESLCILNILKSQGFLNIIQYECLLAFINKITIFKIKCQSLVNFYKNGLIIRKHTTPCKNYLKIVIILY</sequence>
<proteinExistence type="predicted"/>
<dbReference type="WBParaSite" id="Hba_04171">
    <property type="protein sequence ID" value="Hba_04171"/>
    <property type="gene ID" value="Hba_04171"/>
</dbReference>
<protein>
    <submittedName>
        <fullName evidence="2">Uncharacterized protein</fullName>
    </submittedName>
</protein>
<organism evidence="1 2">
    <name type="scientific">Heterorhabditis bacteriophora</name>
    <name type="common">Entomopathogenic nematode worm</name>
    <dbReference type="NCBI Taxonomy" id="37862"/>
    <lineage>
        <taxon>Eukaryota</taxon>
        <taxon>Metazoa</taxon>
        <taxon>Ecdysozoa</taxon>
        <taxon>Nematoda</taxon>
        <taxon>Chromadorea</taxon>
        <taxon>Rhabditida</taxon>
        <taxon>Rhabditina</taxon>
        <taxon>Rhabditomorpha</taxon>
        <taxon>Strongyloidea</taxon>
        <taxon>Heterorhabditidae</taxon>
        <taxon>Heterorhabditis</taxon>
    </lineage>
</organism>
<accession>A0A1I7WGS9</accession>
<evidence type="ECO:0000313" key="2">
    <source>
        <dbReference type="WBParaSite" id="Hba_04171"/>
    </source>
</evidence>
<reference evidence="2" key="1">
    <citation type="submission" date="2016-11" db="UniProtKB">
        <authorList>
            <consortium name="WormBaseParasite"/>
        </authorList>
    </citation>
    <scope>IDENTIFICATION</scope>
</reference>